<dbReference type="EMBL" id="JAPWTK010000304">
    <property type="protein sequence ID" value="KAJ8943038.1"/>
    <property type="molecule type" value="Genomic_DNA"/>
</dbReference>
<feature type="transmembrane region" description="Helical" evidence="1">
    <location>
        <begin position="6"/>
        <end position="24"/>
    </location>
</feature>
<evidence type="ECO:0000256" key="1">
    <source>
        <dbReference type="SAM" id="Phobius"/>
    </source>
</evidence>
<protein>
    <submittedName>
        <fullName evidence="2">Uncharacterized protein</fullName>
    </submittedName>
</protein>
<dbReference type="Proteomes" id="UP001162162">
    <property type="component" value="Unassembled WGS sequence"/>
</dbReference>
<comment type="caution">
    <text evidence="2">The sequence shown here is derived from an EMBL/GenBank/DDBJ whole genome shotgun (WGS) entry which is preliminary data.</text>
</comment>
<evidence type="ECO:0000313" key="2">
    <source>
        <dbReference type="EMBL" id="KAJ8943038.1"/>
    </source>
</evidence>
<gene>
    <name evidence="2" type="ORF">NQ318_022582</name>
</gene>
<dbReference type="AlphaFoldDB" id="A0AAV8XVU7"/>
<evidence type="ECO:0000313" key="3">
    <source>
        <dbReference type="Proteomes" id="UP001162162"/>
    </source>
</evidence>
<sequence length="108" mass="12267">MQIAPIWSIITISVVTVVLVNGFLDYEIIEGYIRENKINYAAIIGCFSIREQLKIIRHFMPKKQMSVLNMARIDLEESLKIKNSHVGVVLDGDCANVKFLLTKLFDPA</sequence>
<name>A0AAV8XVU7_9CUCU</name>
<reference evidence="2" key="1">
    <citation type="journal article" date="2023" name="Insect Mol. Biol.">
        <title>Genome sequencing provides insights into the evolution of gene families encoding plant cell wall-degrading enzymes in longhorned beetles.</title>
        <authorList>
            <person name="Shin N.R."/>
            <person name="Okamura Y."/>
            <person name="Kirsch R."/>
            <person name="Pauchet Y."/>
        </authorList>
    </citation>
    <scope>NUCLEOTIDE SEQUENCE</scope>
    <source>
        <strain evidence="2">AMC_N1</strain>
    </source>
</reference>
<organism evidence="2 3">
    <name type="scientific">Aromia moschata</name>
    <dbReference type="NCBI Taxonomy" id="1265417"/>
    <lineage>
        <taxon>Eukaryota</taxon>
        <taxon>Metazoa</taxon>
        <taxon>Ecdysozoa</taxon>
        <taxon>Arthropoda</taxon>
        <taxon>Hexapoda</taxon>
        <taxon>Insecta</taxon>
        <taxon>Pterygota</taxon>
        <taxon>Neoptera</taxon>
        <taxon>Endopterygota</taxon>
        <taxon>Coleoptera</taxon>
        <taxon>Polyphaga</taxon>
        <taxon>Cucujiformia</taxon>
        <taxon>Chrysomeloidea</taxon>
        <taxon>Cerambycidae</taxon>
        <taxon>Cerambycinae</taxon>
        <taxon>Callichromatini</taxon>
        <taxon>Aromia</taxon>
    </lineage>
</organism>
<keyword evidence="3" id="KW-1185">Reference proteome</keyword>
<keyword evidence="1" id="KW-0472">Membrane</keyword>
<proteinExistence type="predicted"/>
<keyword evidence="1" id="KW-1133">Transmembrane helix</keyword>
<keyword evidence="1" id="KW-0812">Transmembrane</keyword>
<accession>A0AAV8XVU7</accession>